<keyword evidence="4" id="KW-1185">Reference proteome</keyword>
<evidence type="ECO:0000256" key="2">
    <source>
        <dbReference type="SAM" id="MobiDB-lite"/>
    </source>
</evidence>
<comment type="similarity">
    <text evidence="1">Belongs to the 2-oxoacid dehydrogenase family.</text>
</comment>
<dbReference type="RefSeq" id="XP_010773094.1">
    <property type="nucleotide sequence ID" value="XM_010774792.1"/>
</dbReference>
<dbReference type="AlphaFoldDB" id="A0A6I9N5B7"/>
<evidence type="ECO:0000256" key="1">
    <source>
        <dbReference type="ARBA" id="ARBA00007317"/>
    </source>
</evidence>
<gene>
    <name evidence="5" type="primary">LOC104948590</name>
</gene>
<dbReference type="InterPro" id="IPR036625">
    <property type="entry name" value="E3-bd_dom_sf"/>
</dbReference>
<dbReference type="GeneID" id="104948590"/>
<dbReference type="Gene3D" id="4.10.320.10">
    <property type="entry name" value="E3-binding domain"/>
    <property type="match status" value="1"/>
</dbReference>
<organism evidence="4 5">
    <name type="scientific">Notothenia coriiceps</name>
    <name type="common">black rockcod</name>
    <dbReference type="NCBI Taxonomy" id="8208"/>
    <lineage>
        <taxon>Eukaryota</taxon>
        <taxon>Metazoa</taxon>
        <taxon>Chordata</taxon>
        <taxon>Craniata</taxon>
        <taxon>Vertebrata</taxon>
        <taxon>Euteleostomi</taxon>
        <taxon>Actinopterygii</taxon>
        <taxon>Neopterygii</taxon>
        <taxon>Teleostei</taxon>
        <taxon>Neoteleostei</taxon>
        <taxon>Acanthomorphata</taxon>
        <taxon>Eupercaria</taxon>
        <taxon>Perciformes</taxon>
        <taxon>Notothenioidei</taxon>
        <taxon>Nototheniidae</taxon>
        <taxon>Notothenia</taxon>
    </lineage>
</organism>
<feature type="compositionally biased region" description="Low complexity" evidence="2">
    <location>
        <begin position="26"/>
        <end position="39"/>
    </location>
</feature>
<dbReference type="OrthoDB" id="537444at2759"/>
<accession>A0A6I9N5B7</accession>
<dbReference type="Pfam" id="PF02817">
    <property type="entry name" value="E3_binding"/>
    <property type="match status" value="1"/>
</dbReference>
<feature type="region of interest" description="Disordered" evidence="2">
    <location>
        <begin position="1"/>
        <end position="87"/>
    </location>
</feature>
<dbReference type="InterPro" id="IPR004167">
    <property type="entry name" value="PSBD"/>
</dbReference>
<feature type="domain" description="Peripheral subunit-binding (PSBD)" evidence="3">
    <location>
        <begin position="56"/>
        <end position="87"/>
    </location>
</feature>
<proteinExistence type="inferred from homology"/>
<evidence type="ECO:0000259" key="3">
    <source>
        <dbReference type="PROSITE" id="PS51826"/>
    </source>
</evidence>
<dbReference type="KEGG" id="ncc:104948590"/>
<feature type="compositionally biased region" description="Basic and acidic residues" evidence="2">
    <location>
        <begin position="1"/>
        <end position="10"/>
    </location>
</feature>
<feature type="compositionally biased region" description="Pro residues" evidence="2">
    <location>
        <begin position="13"/>
        <end position="25"/>
    </location>
</feature>
<dbReference type="SUPFAM" id="SSF47005">
    <property type="entry name" value="Peripheral subunit-binding domain of 2-oxo acid dehydrogenase complex"/>
    <property type="match status" value="1"/>
</dbReference>
<evidence type="ECO:0000313" key="4">
    <source>
        <dbReference type="Proteomes" id="UP000504611"/>
    </source>
</evidence>
<evidence type="ECO:0000313" key="5">
    <source>
        <dbReference type="RefSeq" id="XP_010773094.1"/>
    </source>
</evidence>
<name>A0A6I9N5B7_9TELE</name>
<reference evidence="5" key="1">
    <citation type="submission" date="2025-08" db="UniProtKB">
        <authorList>
            <consortium name="RefSeq"/>
        </authorList>
    </citation>
    <scope>IDENTIFICATION</scope>
    <source>
        <tissue evidence="5">Muscle</tissue>
    </source>
</reference>
<dbReference type="PROSITE" id="PS51826">
    <property type="entry name" value="PSBD"/>
    <property type="match status" value="1"/>
</dbReference>
<sequence length="87" mass="8898">MVEEGQDWKQVEMPPPDAAAPPAAPRAPEAATAPVVSPAAPSPVTPPKLATSGPLRLSPAARHILDTHGLEPKLATATGPRGLITKE</sequence>
<dbReference type="GO" id="GO:0016746">
    <property type="term" value="F:acyltransferase activity"/>
    <property type="evidence" value="ECO:0007669"/>
    <property type="project" value="InterPro"/>
</dbReference>
<protein>
    <submittedName>
        <fullName evidence="5">Pyruvate dehydrogenase protein X component, mitochondrial-like</fullName>
    </submittedName>
</protein>
<dbReference type="Proteomes" id="UP000504611">
    <property type="component" value="Unplaced"/>
</dbReference>